<evidence type="ECO:0000256" key="11">
    <source>
        <dbReference type="ARBA" id="ARBA00022840"/>
    </source>
</evidence>
<dbReference type="InterPro" id="IPR002192">
    <property type="entry name" value="PPDK_AMP/ATP-bd"/>
</dbReference>
<dbReference type="PANTHER" id="PTHR43030">
    <property type="entry name" value="PHOSPHOENOLPYRUVATE SYNTHASE"/>
    <property type="match status" value="1"/>
</dbReference>
<comment type="pathway">
    <text evidence="3">Carbohydrate biosynthesis; gluconeogenesis.</text>
</comment>
<dbReference type="KEGG" id="sted:SPTER_32630"/>
<evidence type="ECO:0000256" key="10">
    <source>
        <dbReference type="ARBA" id="ARBA00022777"/>
    </source>
</evidence>
<evidence type="ECO:0000256" key="3">
    <source>
        <dbReference type="ARBA" id="ARBA00004742"/>
    </source>
</evidence>
<dbReference type="GO" id="GO:0008986">
    <property type="term" value="F:pyruvate, water dikinase activity"/>
    <property type="evidence" value="ECO:0007669"/>
    <property type="project" value="UniProtKB-EC"/>
</dbReference>
<sequence length="222" mass="24384">MSYFVLNFQDIDKTKLLAVGGKGANLGELAKLAGIRVPAGFCISTEAFKRIIGETPALNELLDRLALLKGKDRDKISELSSEIRRVIEGIAIPQDIYEEISHRLSRLGENNAYAVRSSATAEDLPTASFAGQQDTYLNITGKEAILKHISKCWASLFTARAVTYRLQNGFDHRKVHLAVVVQKMVFPQAAGILFTADPSPLIGKCYPLMPASALVRPWSPAW</sequence>
<evidence type="ECO:0000256" key="14">
    <source>
        <dbReference type="ARBA" id="ARBA00047700"/>
    </source>
</evidence>
<keyword evidence="9" id="KW-0547">Nucleotide-binding</keyword>
<dbReference type="Gene3D" id="3.30.1490.20">
    <property type="entry name" value="ATP-grasp fold, A domain"/>
    <property type="match status" value="1"/>
</dbReference>
<dbReference type="GO" id="GO:0005524">
    <property type="term" value="F:ATP binding"/>
    <property type="evidence" value="ECO:0007669"/>
    <property type="project" value="UniProtKB-KW"/>
</dbReference>
<dbReference type="EC" id="2.7.9.2" evidence="5"/>
<comment type="cofactor">
    <cofactor evidence="1">
        <name>Mg(2+)</name>
        <dbReference type="ChEBI" id="CHEBI:18420"/>
    </cofactor>
</comment>
<evidence type="ECO:0000256" key="6">
    <source>
        <dbReference type="ARBA" id="ARBA00021623"/>
    </source>
</evidence>
<keyword evidence="11" id="KW-0067">ATP-binding</keyword>
<feature type="domain" description="Pyruvate phosphate dikinase AMP/ATP-binding" evidence="15">
    <location>
        <begin position="18"/>
        <end position="199"/>
    </location>
</feature>
<comment type="function">
    <text evidence="2">Catalyzes the phosphorylation of pyruvate to phosphoenolpyruvate.</text>
</comment>
<keyword evidence="8" id="KW-0479">Metal-binding</keyword>
<evidence type="ECO:0000259" key="15">
    <source>
        <dbReference type="Pfam" id="PF01326"/>
    </source>
</evidence>
<dbReference type="GO" id="GO:0046872">
    <property type="term" value="F:metal ion binding"/>
    <property type="evidence" value="ECO:0007669"/>
    <property type="project" value="UniProtKB-KW"/>
</dbReference>
<dbReference type="PANTHER" id="PTHR43030:SF1">
    <property type="entry name" value="PHOSPHOENOLPYRUVATE SYNTHASE"/>
    <property type="match status" value="1"/>
</dbReference>
<dbReference type="SUPFAM" id="SSF56059">
    <property type="entry name" value="Glutathione synthetase ATP-binding domain-like"/>
    <property type="match status" value="1"/>
</dbReference>
<dbReference type="Proteomes" id="UP000320776">
    <property type="component" value="Chromosome"/>
</dbReference>
<evidence type="ECO:0000256" key="1">
    <source>
        <dbReference type="ARBA" id="ARBA00001946"/>
    </source>
</evidence>
<evidence type="ECO:0000256" key="8">
    <source>
        <dbReference type="ARBA" id="ARBA00022723"/>
    </source>
</evidence>
<dbReference type="UniPathway" id="UPA00138"/>
<comment type="similarity">
    <text evidence="4">Belongs to the PEP-utilizing enzyme family.</text>
</comment>
<dbReference type="Pfam" id="PF01326">
    <property type="entry name" value="PPDK_N"/>
    <property type="match status" value="1"/>
</dbReference>
<dbReference type="EMBL" id="CP036259">
    <property type="protein sequence ID" value="QDR81846.1"/>
    <property type="molecule type" value="Genomic_DNA"/>
</dbReference>
<evidence type="ECO:0000256" key="5">
    <source>
        <dbReference type="ARBA" id="ARBA00011996"/>
    </source>
</evidence>
<keyword evidence="10" id="KW-0418">Kinase</keyword>
<evidence type="ECO:0000256" key="9">
    <source>
        <dbReference type="ARBA" id="ARBA00022741"/>
    </source>
</evidence>
<dbReference type="AlphaFoldDB" id="A0A517DX75"/>
<keyword evidence="16" id="KW-0670">Pyruvate</keyword>
<proteinExistence type="inferred from homology"/>
<dbReference type="FunFam" id="3.30.1490.20:FF:000010">
    <property type="entry name" value="Phosphoenolpyruvate synthase"/>
    <property type="match status" value="1"/>
</dbReference>
<organism evidence="16 17">
    <name type="scientific">Sporomusa termitida</name>
    <dbReference type="NCBI Taxonomy" id="2377"/>
    <lineage>
        <taxon>Bacteria</taxon>
        <taxon>Bacillati</taxon>
        <taxon>Bacillota</taxon>
        <taxon>Negativicutes</taxon>
        <taxon>Selenomonadales</taxon>
        <taxon>Sporomusaceae</taxon>
        <taxon>Sporomusa</taxon>
    </lineage>
</organism>
<dbReference type="InterPro" id="IPR013815">
    <property type="entry name" value="ATP_grasp_subdomain_1"/>
</dbReference>
<evidence type="ECO:0000256" key="7">
    <source>
        <dbReference type="ARBA" id="ARBA00022679"/>
    </source>
</evidence>
<evidence type="ECO:0000313" key="16">
    <source>
        <dbReference type="EMBL" id="QDR81846.1"/>
    </source>
</evidence>
<name>A0A517DX75_9FIRM</name>
<dbReference type="InterPro" id="IPR006319">
    <property type="entry name" value="PEP_synth"/>
</dbReference>
<comment type="catalytic activity">
    <reaction evidence="14">
        <text>pyruvate + ATP + H2O = phosphoenolpyruvate + AMP + phosphate + 2 H(+)</text>
        <dbReference type="Rhea" id="RHEA:11364"/>
        <dbReference type="ChEBI" id="CHEBI:15361"/>
        <dbReference type="ChEBI" id="CHEBI:15377"/>
        <dbReference type="ChEBI" id="CHEBI:15378"/>
        <dbReference type="ChEBI" id="CHEBI:30616"/>
        <dbReference type="ChEBI" id="CHEBI:43474"/>
        <dbReference type="ChEBI" id="CHEBI:58702"/>
        <dbReference type="ChEBI" id="CHEBI:456215"/>
        <dbReference type="EC" id="2.7.9.2"/>
    </reaction>
</comment>
<dbReference type="GO" id="GO:0006094">
    <property type="term" value="P:gluconeogenesis"/>
    <property type="evidence" value="ECO:0007669"/>
    <property type="project" value="UniProtKB-UniPathway"/>
</dbReference>
<keyword evidence="12" id="KW-0460">Magnesium</keyword>
<reference evidence="16 17" key="1">
    <citation type="submission" date="2019-02" db="EMBL/GenBank/DDBJ databases">
        <title>Closed genome of Sporomusa termitida DSM 4440.</title>
        <authorList>
            <person name="Poehlein A."/>
            <person name="Daniel R."/>
        </authorList>
    </citation>
    <scope>NUCLEOTIDE SEQUENCE [LARGE SCALE GENOMIC DNA]</scope>
    <source>
        <strain evidence="16 17">DSM 4440</strain>
    </source>
</reference>
<keyword evidence="7 16" id="KW-0808">Transferase</keyword>
<evidence type="ECO:0000256" key="12">
    <source>
        <dbReference type="ARBA" id="ARBA00022842"/>
    </source>
</evidence>
<accession>A0A517DX75</accession>
<evidence type="ECO:0000256" key="13">
    <source>
        <dbReference type="ARBA" id="ARBA00033470"/>
    </source>
</evidence>
<evidence type="ECO:0000256" key="2">
    <source>
        <dbReference type="ARBA" id="ARBA00002988"/>
    </source>
</evidence>
<keyword evidence="17" id="KW-1185">Reference proteome</keyword>
<protein>
    <recommendedName>
        <fullName evidence="6">Phosphoenolpyruvate synthase</fullName>
        <ecNumber evidence="5">2.7.9.2</ecNumber>
    </recommendedName>
    <alternativeName>
        <fullName evidence="13">Pyruvate, water dikinase</fullName>
    </alternativeName>
</protein>
<gene>
    <name evidence="16" type="primary">ppsA</name>
    <name evidence="16" type="ORF">SPTER_32630</name>
</gene>
<evidence type="ECO:0000313" key="17">
    <source>
        <dbReference type="Proteomes" id="UP000320776"/>
    </source>
</evidence>
<evidence type="ECO:0000256" key="4">
    <source>
        <dbReference type="ARBA" id="ARBA00007837"/>
    </source>
</evidence>